<proteinExistence type="predicted"/>
<sequence length="258" mass="27885">MSAVVVVETFRVAIGQANGGAELDRLTAAIWRQNLAGALSDDDANGLAILASARRKPAEGPRQASAPVNLSRFKPRRRQAAPDREVARRRRRGLARSAPMPAALASCFTESESAVLAIVAGEVKHHGTCELPIDQMAALAGVCRTSVQNALHEARRLGLIRVMHRPQRGRKHLPNVVEIVSPEWRAWLKRGPTAHRPIGSKSSAQVKNLSPTKSTERTLRGRDLVGGDVAQYSVTLARHPSGDATGLRDDDISRCDSN</sequence>
<protein>
    <recommendedName>
        <fullName evidence="4">Helix-turn-helix domain-containing protein</fullName>
    </recommendedName>
</protein>
<evidence type="ECO:0000256" key="1">
    <source>
        <dbReference type="SAM" id="MobiDB-lite"/>
    </source>
</evidence>
<dbReference type="Proteomes" id="UP000433050">
    <property type="component" value="Unassembled WGS sequence"/>
</dbReference>
<feature type="compositionally biased region" description="Basic and acidic residues" evidence="1">
    <location>
        <begin position="246"/>
        <end position="258"/>
    </location>
</feature>
<reference evidence="2 3" key="1">
    <citation type="submission" date="2019-12" db="EMBL/GenBank/DDBJ databases">
        <authorList>
            <person name="Reyes-Prieto M."/>
        </authorList>
    </citation>
    <scope>NUCLEOTIDE SEQUENCE [LARGE SCALE GENOMIC DNA]</scope>
    <source>
        <strain evidence="2">HF14-78462</strain>
    </source>
</reference>
<organism evidence="2 3">
    <name type="scientific">Starkeya nomas</name>
    <dbReference type="NCBI Taxonomy" id="2666134"/>
    <lineage>
        <taxon>Bacteria</taxon>
        <taxon>Pseudomonadati</taxon>
        <taxon>Pseudomonadota</taxon>
        <taxon>Alphaproteobacteria</taxon>
        <taxon>Hyphomicrobiales</taxon>
        <taxon>Xanthobacteraceae</taxon>
        <taxon>Starkeya</taxon>
    </lineage>
</organism>
<evidence type="ECO:0008006" key="4">
    <source>
        <dbReference type="Google" id="ProtNLM"/>
    </source>
</evidence>
<feature type="region of interest" description="Disordered" evidence="1">
    <location>
        <begin position="193"/>
        <end position="220"/>
    </location>
</feature>
<accession>A0A5S9NWH9</accession>
<gene>
    <name evidence="2" type="ORF">STARVERO_01832</name>
</gene>
<dbReference type="AlphaFoldDB" id="A0A5S9NWH9"/>
<feature type="region of interest" description="Disordered" evidence="1">
    <location>
        <begin position="239"/>
        <end position="258"/>
    </location>
</feature>
<name>A0A5S9NWH9_9HYPH</name>
<dbReference type="EMBL" id="CACSAS010000001">
    <property type="protein sequence ID" value="CAA0095134.1"/>
    <property type="molecule type" value="Genomic_DNA"/>
</dbReference>
<evidence type="ECO:0000313" key="3">
    <source>
        <dbReference type="Proteomes" id="UP000433050"/>
    </source>
</evidence>
<dbReference type="RefSeq" id="WP_159598633.1">
    <property type="nucleotide sequence ID" value="NZ_CACSAS010000001.1"/>
</dbReference>
<keyword evidence="3" id="KW-1185">Reference proteome</keyword>
<evidence type="ECO:0000313" key="2">
    <source>
        <dbReference type="EMBL" id="CAA0095134.1"/>
    </source>
</evidence>
<feature type="compositionally biased region" description="Polar residues" evidence="1">
    <location>
        <begin position="200"/>
        <end position="213"/>
    </location>
</feature>